<feature type="compositionally biased region" description="Basic residues" evidence="1">
    <location>
        <begin position="209"/>
        <end position="218"/>
    </location>
</feature>
<feature type="region of interest" description="Disordered" evidence="1">
    <location>
        <begin position="129"/>
        <end position="252"/>
    </location>
</feature>
<feature type="compositionally biased region" description="Basic residues" evidence="1">
    <location>
        <begin position="137"/>
        <end position="149"/>
    </location>
</feature>
<feature type="compositionally biased region" description="Polar residues" evidence="1">
    <location>
        <begin position="192"/>
        <end position="203"/>
    </location>
</feature>
<dbReference type="EMBL" id="HACM01000972">
    <property type="protein sequence ID" value="CRZ01414.1"/>
    <property type="molecule type" value="Transcribed_RNA"/>
</dbReference>
<feature type="region of interest" description="Disordered" evidence="1">
    <location>
        <begin position="20"/>
        <end position="56"/>
    </location>
</feature>
<name>A0A0H5R0U5_9EUKA</name>
<reference evidence="2" key="1">
    <citation type="submission" date="2015-04" db="EMBL/GenBank/DDBJ databases">
        <title>The genome sequence of the plant pathogenic Rhizarian Plasmodiophora brassicae reveals insights in its biotrophic life cycle and the origin of chitin synthesis.</title>
        <authorList>
            <person name="Schwelm A."/>
            <person name="Fogelqvist J."/>
            <person name="Knaust A."/>
            <person name="Julke S."/>
            <person name="Lilja T."/>
            <person name="Dhandapani V."/>
            <person name="Bonilla-Rosso G."/>
            <person name="Karlsson M."/>
            <person name="Shevchenko A."/>
            <person name="Choi S.R."/>
            <person name="Kim H.G."/>
            <person name="Park J.Y."/>
            <person name="Lim Y.P."/>
            <person name="Ludwig-Muller J."/>
            <person name="Dixelius C."/>
        </authorList>
    </citation>
    <scope>NUCLEOTIDE SEQUENCE</scope>
    <source>
        <tissue evidence="2">Potato root galls</tissue>
    </source>
</reference>
<evidence type="ECO:0000313" key="2">
    <source>
        <dbReference type="EMBL" id="CRZ01414.1"/>
    </source>
</evidence>
<protein>
    <submittedName>
        <fullName evidence="2">Uncharacterized protein</fullName>
    </submittedName>
</protein>
<accession>A0A0H5R0U5</accession>
<evidence type="ECO:0000256" key="1">
    <source>
        <dbReference type="SAM" id="MobiDB-lite"/>
    </source>
</evidence>
<sequence>MCDAEGDLPDREIGSEYALEASNENLNPTENLPDACLDSSDPISKDPAPSVDENGGDRLLYLQSHEKDLRDFIFDLLNSSSLSLEAVTTSTVCDMMAEALHCRKKLLRPMKSQIVSIATEYIESYMVNDESDASSIPKRKSRKPKQSLKSRRDAGDDSPNQKSTFVVKRSRLQRSDFDDDGVPTHHNRRQNQQRNTTANSASNKGVAIVKKRAKRRLSQAKNNSAEEGEDSSASEPRHTMKSIRPQSKNGVALSSTKRSTHHVMENFEHANVKLFREDVLFGKLTSRSTCVIQLLEHDEREEWVLYEEWGLEDERRKQSLTLLFSDPELAKKALHDRLQTRKLSDPRSLFSTQFAEVIPSTQPKKLVKPLLDFLVDSYEVQSMIENIGASSNVTTEDCALGLDRINKIKGELDSQAETDPNTWKSDIEQLRKLYPFIGQNVTSLEQCQVAISKMEVLHELLSTMDALSMHSKRHQPQPIWANIEGEAFAKMSSIISCSPLAASVPLVLDRLVAVALPGNDAQFYPFSVLPRRHLLWGPGIRMSNLYSLLSGGNITRDAKQFYETNCMKTADFQNTDFTALALYEVALGEPSQEFASKDEPNSPYAATEYVEFGVNQCEPLPIVKPCHTPDSITSSEGCCFTVIDSGQARLRYIAMIKKI</sequence>
<organism evidence="2">
    <name type="scientific">Spongospora subterranea</name>
    <dbReference type="NCBI Taxonomy" id="70186"/>
    <lineage>
        <taxon>Eukaryota</taxon>
        <taxon>Sar</taxon>
        <taxon>Rhizaria</taxon>
        <taxon>Endomyxa</taxon>
        <taxon>Phytomyxea</taxon>
        <taxon>Plasmodiophorida</taxon>
        <taxon>Plasmodiophoridae</taxon>
        <taxon>Spongospora</taxon>
    </lineage>
</organism>
<dbReference type="AlphaFoldDB" id="A0A0H5R0U5"/>
<proteinExistence type="predicted"/>